<gene>
    <name evidence="1" type="ORF">GBAR_LOCUS1342</name>
</gene>
<comment type="caution">
    <text evidence="1">The sequence shown here is derived from an EMBL/GenBank/DDBJ whole genome shotgun (WGS) entry which is preliminary data.</text>
</comment>
<proteinExistence type="predicted"/>
<keyword evidence="2" id="KW-1185">Reference proteome</keyword>
<evidence type="ECO:0000313" key="2">
    <source>
        <dbReference type="Proteomes" id="UP001174909"/>
    </source>
</evidence>
<name>A0AA35W2M4_GEOBA</name>
<reference evidence="1" key="1">
    <citation type="submission" date="2023-03" db="EMBL/GenBank/DDBJ databases">
        <authorList>
            <person name="Steffen K."/>
            <person name="Cardenas P."/>
        </authorList>
    </citation>
    <scope>NUCLEOTIDE SEQUENCE</scope>
</reference>
<dbReference type="Proteomes" id="UP001174909">
    <property type="component" value="Unassembled WGS sequence"/>
</dbReference>
<organism evidence="1 2">
    <name type="scientific">Geodia barretti</name>
    <name type="common">Barrett's horny sponge</name>
    <dbReference type="NCBI Taxonomy" id="519541"/>
    <lineage>
        <taxon>Eukaryota</taxon>
        <taxon>Metazoa</taxon>
        <taxon>Porifera</taxon>
        <taxon>Demospongiae</taxon>
        <taxon>Heteroscleromorpha</taxon>
        <taxon>Tetractinellida</taxon>
        <taxon>Astrophorina</taxon>
        <taxon>Geodiidae</taxon>
        <taxon>Geodia</taxon>
    </lineage>
</organism>
<protein>
    <submittedName>
        <fullName evidence="1">Uncharacterized protein</fullName>
    </submittedName>
</protein>
<accession>A0AA35W2M4</accession>
<evidence type="ECO:0000313" key="1">
    <source>
        <dbReference type="EMBL" id="CAI7993857.1"/>
    </source>
</evidence>
<dbReference type="EMBL" id="CASHTH010000201">
    <property type="protein sequence ID" value="CAI7993857.1"/>
    <property type="molecule type" value="Genomic_DNA"/>
</dbReference>
<sequence length="73" mass="7996">MTDVFPVVSAPHGDVCLVLPSLPCLTSPPIEESSQLSHQKWRTSPTSVLCRTNSSTDTSPRFPTLIQCREEAL</sequence>
<dbReference type="AlphaFoldDB" id="A0AA35W2M4"/>